<reference evidence="3" key="1">
    <citation type="submission" date="2020-11" db="EMBL/GenBank/DDBJ databases">
        <authorList>
            <person name="Tran Van P."/>
        </authorList>
    </citation>
    <scope>NUCLEOTIDE SEQUENCE</scope>
</reference>
<sequence length="286" mass="31873">MTSANPWACKPGYSSSSVQGRQRGSLVPSGMGSFMASMTLFFLFPAVFVSGAHLHFFGSPDDDNSGAAMQILLNEDAYSRPAMTSNSDHQQQGILDNSDDRDYPWLTRSNPSEGSSTFSDDYIVLEPRSGGTRLRFGKRTRPMGFNVRGTRLRFGKRAGGGGGGFSRSRVQTRGARLRFGKRSEFARFRFGKRVSEDFEDPATAEQEFFYAQEDEAAADNEENEQGRWKKSSSRLRFGKKSSSFDGSEGTKSVRMRFGKRGPDPVFFAAPSDVYKRLATRLRFGKR</sequence>
<dbReference type="Proteomes" id="UP000678499">
    <property type="component" value="Unassembled WGS sequence"/>
</dbReference>
<feature type="region of interest" description="Disordered" evidence="1">
    <location>
        <begin position="81"/>
        <end position="119"/>
    </location>
</feature>
<feature type="compositionally biased region" description="Polar residues" evidence="1">
    <location>
        <begin position="107"/>
        <end position="119"/>
    </location>
</feature>
<dbReference type="AlphaFoldDB" id="A0A7R9BJI0"/>
<proteinExistence type="predicted"/>
<keyword evidence="2" id="KW-0472">Membrane</keyword>
<feature type="region of interest" description="Disordered" evidence="1">
    <location>
        <begin position="216"/>
        <end position="256"/>
    </location>
</feature>
<feature type="transmembrane region" description="Helical" evidence="2">
    <location>
        <begin position="34"/>
        <end position="57"/>
    </location>
</feature>
<evidence type="ECO:0000256" key="1">
    <source>
        <dbReference type="SAM" id="MobiDB-lite"/>
    </source>
</evidence>
<evidence type="ECO:0000313" key="3">
    <source>
        <dbReference type="EMBL" id="CAD7275376.1"/>
    </source>
</evidence>
<name>A0A7R9BJI0_9CRUS</name>
<protein>
    <submittedName>
        <fullName evidence="3">Uncharacterized protein</fullName>
    </submittedName>
</protein>
<evidence type="ECO:0000256" key="2">
    <source>
        <dbReference type="SAM" id="Phobius"/>
    </source>
</evidence>
<feature type="compositionally biased region" description="Low complexity" evidence="1">
    <location>
        <begin position="14"/>
        <end position="24"/>
    </location>
</feature>
<keyword evidence="2" id="KW-1133">Transmembrane helix</keyword>
<keyword evidence="2" id="KW-0812">Transmembrane</keyword>
<accession>A0A7R9BJI0</accession>
<feature type="region of interest" description="Disordered" evidence="1">
    <location>
        <begin position="1"/>
        <end position="24"/>
    </location>
</feature>
<organism evidence="3">
    <name type="scientific">Notodromas monacha</name>
    <dbReference type="NCBI Taxonomy" id="399045"/>
    <lineage>
        <taxon>Eukaryota</taxon>
        <taxon>Metazoa</taxon>
        <taxon>Ecdysozoa</taxon>
        <taxon>Arthropoda</taxon>
        <taxon>Crustacea</taxon>
        <taxon>Oligostraca</taxon>
        <taxon>Ostracoda</taxon>
        <taxon>Podocopa</taxon>
        <taxon>Podocopida</taxon>
        <taxon>Cypridocopina</taxon>
        <taxon>Cypridoidea</taxon>
        <taxon>Cyprididae</taxon>
        <taxon>Notodromas</taxon>
    </lineage>
</organism>
<dbReference type="EMBL" id="CAJPEX010000405">
    <property type="protein sequence ID" value="CAG0915528.1"/>
    <property type="molecule type" value="Genomic_DNA"/>
</dbReference>
<gene>
    <name evidence="3" type="ORF">NMOB1V02_LOCUS3173</name>
</gene>
<feature type="compositionally biased region" description="Basic residues" evidence="1">
    <location>
        <begin position="228"/>
        <end position="239"/>
    </location>
</feature>
<dbReference type="EMBL" id="OA882442">
    <property type="protein sequence ID" value="CAD7275376.1"/>
    <property type="molecule type" value="Genomic_DNA"/>
</dbReference>
<feature type="compositionally biased region" description="Polar residues" evidence="1">
    <location>
        <begin position="82"/>
        <end position="95"/>
    </location>
</feature>
<keyword evidence="4" id="KW-1185">Reference proteome</keyword>
<evidence type="ECO:0000313" key="4">
    <source>
        <dbReference type="Proteomes" id="UP000678499"/>
    </source>
</evidence>